<reference evidence="2 4" key="1">
    <citation type="journal article" date="2011" name="Nature">
        <title>The Medicago genome provides insight into the evolution of rhizobial symbioses.</title>
        <authorList>
            <person name="Young N.D."/>
            <person name="Debelle F."/>
            <person name="Oldroyd G.E."/>
            <person name="Geurts R."/>
            <person name="Cannon S.B."/>
            <person name="Udvardi M.K."/>
            <person name="Benedito V.A."/>
            <person name="Mayer K.F."/>
            <person name="Gouzy J."/>
            <person name="Schoof H."/>
            <person name="Van de Peer Y."/>
            <person name="Proost S."/>
            <person name="Cook D.R."/>
            <person name="Meyers B.C."/>
            <person name="Spannagl M."/>
            <person name="Cheung F."/>
            <person name="De Mita S."/>
            <person name="Krishnakumar V."/>
            <person name="Gundlach H."/>
            <person name="Zhou S."/>
            <person name="Mudge J."/>
            <person name="Bharti A.K."/>
            <person name="Murray J.D."/>
            <person name="Naoumkina M.A."/>
            <person name="Rosen B."/>
            <person name="Silverstein K.A."/>
            <person name="Tang H."/>
            <person name="Rombauts S."/>
            <person name="Zhao P.X."/>
            <person name="Zhou P."/>
            <person name="Barbe V."/>
            <person name="Bardou P."/>
            <person name="Bechner M."/>
            <person name="Bellec A."/>
            <person name="Berger A."/>
            <person name="Berges H."/>
            <person name="Bidwell S."/>
            <person name="Bisseling T."/>
            <person name="Choisne N."/>
            <person name="Couloux A."/>
            <person name="Denny R."/>
            <person name="Deshpande S."/>
            <person name="Dai X."/>
            <person name="Doyle J.J."/>
            <person name="Dudez A.M."/>
            <person name="Farmer A.D."/>
            <person name="Fouteau S."/>
            <person name="Franken C."/>
            <person name="Gibelin C."/>
            <person name="Gish J."/>
            <person name="Goldstein S."/>
            <person name="Gonzalez A.J."/>
            <person name="Green P.J."/>
            <person name="Hallab A."/>
            <person name="Hartog M."/>
            <person name="Hua A."/>
            <person name="Humphray S.J."/>
            <person name="Jeong D.H."/>
            <person name="Jing Y."/>
            <person name="Jocker A."/>
            <person name="Kenton S.M."/>
            <person name="Kim D.J."/>
            <person name="Klee K."/>
            <person name="Lai H."/>
            <person name="Lang C."/>
            <person name="Lin S."/>
            <person name="Macmil S.L."/>
            <person name="Magdelenat G."/>
            <person name="Matthews L."/>
            <person name="McCorrison J."/>
            <person name="Monaghan E.L."/>
            <person name="Mun J.H."/>
            <person name="Najar F.Z."/>
            <person name="Nicholson C."/>
            <person name="Noirot C."/>
            <person name="O'Bleness M."/>
            <person name="Paule C.R."/>
            <person name="Poulain J."/>
            <person name="Prion F."/>
            <person name="Qin B."/>
            <person name="Qu C."/>
            <person name="Retzel E.F."/>
            <person name="Riddle C."/>
            <person name="Sallet E."/>
            <person name="Samain S."/>
            <person name="Samson N."/>
            <person name="Sanders I."/>
            <person name="Saurat O."/>
            <person name="Scarpelli C."/>
            <person name="Schiex T."/>
            <person name="Segurens B."/>
            <person name="Severin A.J."/>
            <person name="Sherrier D.J."/>
            <person name="Shi R."/>
            <person name="Sims S."/>
            <person name="Singer S.R."/>
            <person name="Sinharoy S."/>
            <person name="Sterck L."/>
            <person name="Viollet A."/>
            <person name="Wang B.B."/>
            <person name="Wang K."/>
            <person name="Wang M."/>
            <person name="Wang X."/>
            <person name="Warfsmann J."/>
            <person name="Weissenbach J."/>
            <person name="White D.D."/>
            <person name="White J.D."/>
            <person name="Wiley G.B."/>
            <person name="Wincker P."/>
            <person name="Xing Y."/>
            <person name="Yang L."/>
            <person name="Yao Z."/>
            <person name="Ying F."/>
            <person name="Zhai J."/>
            <person name="Zhou L."/>
            <person name="Zuber A."/>
            <person name="Denarie J."/>
            <person name="Dixon R.A."/>
            <person name="May G.D."/>
            <person name="Schwartz D.C."/>
            <person name="Rogers J."/>
            <person name="Quetier F."/>
            <person name="Town C.D."/>
            <person name="Roe B.A."/>
        </authorList>
    </citation>
    <scope>NUCLEOTIDE SEQUENCE [LARGE SCALE GENOMIC DNA]</scope>
    <source>
        <strain evidence="2">A17</strain>
        <strain evidence="3 4">cv. Jemalong A17</strain>
    </source>
</reference>
<organism evidence="2 4">
    <name type="scientific">Medicago truncatula</name>
    <name type="common">Barrel medic</name>
    <name type="synonym">Medicago tribuloides</name>
    <dbReference type="NCBI Taxonomy" id="3880"/>
    <lineage>
        <taxon>Eukaryota</taxon>
        <taxon>Viridiplantae</taxon>
        <taxon>Streptophyta</taxon>
        <taxon>Embryophyta</taxon>
        <taxon>Tracheophyta</taxon>
        <taxon>Spermatophyta</taxon>
        <taxon>Magnoliopsida</taxon>
        <taxon>eudicotyledons</taxon>
        <taxon>Gunneridae</taxon>
        <taxon>Pentapetalae</taxon>
        <taxon>rosids</taxon>
        <taxon>fabids</taxon>
        <taxon>Fabales</taxon>
        <taxon>Fabaceae</taxon>
        <taxon>Papilionoideae</taxon>
        <taxon>50 kb inversion clade</taxon>
        <taxon>NPAAA clade</taxon>
        <taxon>Hologalegina</taxon>
        <taxon>IRL clade</taxon>
        <taxon>Trifolieae</taxon>
        <taxon>Medicago</taxon>
    </lineage>
</organism>
<reference evidence="3" key="3">
    <citation type="submission" date="2015-04" db="UniProtKB">
        <authorList>
            <consortium name="EnsemblPlants"/>
        </authorList>
    </citation>
    <scope>IDENTIFICATION</scope>
    <source>
        <strain evidence="3">cv. Jemalong A17</strain>
    </source>
</reference>
<dbReference type="AlphaFoldDB" id="A0A072UNT6"/>
<feature type="repeat" description="WD" evidence="1">
    <location>
        <begin position="188"/>
        <end position="229"/>
    </location>
</feature>
<dbReference type="HOGENOM" id="CLU_000288_57_28_1"/>
<gene>
    <name evidence="2" type="ordered locus">MTR_4g088640</name>
</gene>
<dbReference type="EMBL" id="CM001220">
    <property type="protein sequence ID" value="KEH31041.1"/>
    <property type="molecule type" value="Genomic_DNA"/>
</dbReference>
<keyword evidence="4" id="KW-1185">Reference proteome</keyword>
<dbReference type="InterPro" id="IPR044716">
    <property type="entry name" value="LEUNIG-like"/>
</dbReference>
<dbReference type="InterPro" id="IPR001680">
    <property type="entry name" value="WD40_rpt"/>
</dbReference>
<dbReference type="STRING" id="3880.A0A072UNT6"/>
<dbReference type="InterPro" id="IPR006594">
    <property type="entry name" value="LisH"/>
</dbReference>
<dbReference type="PANTHER" id="PTHR44376">
    <property type="entry name" value="TRANSCRIPTIONAL REGULATOR OF FILAMENTOUS GROWTH FLO8"/>
    <property type="match status" value="1"/>
</dbReference>
<dbReference type="InterPro" id="IPR036322">
    <property type="entry name" value="WD40_repeat_dom_sf"/>
</dbReference>
<dbReference type="GO" id="GO:0003714">
    <property type="term" value="F:transcription corepressor activity"/>
    <property type="evidence" value="ECO:0007669"/>
    <property type="project" value="InterPro"/>
</dbReference>
<dbReference type="PROSITE" id="PS50896">
    <property type="entry name" value="LISH"/>
    <property type="match status" value="1"/>
</dbReference>
<evidence type="ECO:0000313" key="4">
    <source>
        <dbReference type="Proteomes" id="UP000002051"/>
    </source>
</evidence>
<dbReference type="PANTHER" id="PTHR44376:SF8">
    <property type="entry name" value="TRANSCRIPTIONAL COREPRESSOR LEUNIG-LIKE"/>
    <property type="match status" value="1"/>
</dbReference>
<dbReference type="Gene3D" id="2.130.10.10">
    <property type="entry name" value="YVTN repeat-like/Quinoprotein amine dehydrogenase"/>
    <property type="match status" value="2"/>
</dbReference>
<evidence type="ECO:0000313" key="3">
    <source>
        <dbReference type="EnsemblPlants" id="KEH31041"/>
    </source>
</evidence>
<dbReference type="PROSITE" id="PS50294">
    <property type="entry name" value="WD_REPEATS_REGION"/>
    <property type="match status" value="2"/>
</dbReference>
<protein>
    <submittedName>
        <fullName evidence="2">WD40 domain protein</fullName>
    </submittedName>
</protein>
<evidence type="ECO:0000313" key="2">
    <source>
        <dbReference type="EMBL" id="KEH31041.1"/>
    </source>
</evidence>
<dbReference type="SUPFAM" id="SSF50978">
    <property type="entry name" value="WD40 repeat-like"/>
    <property type="match status" value="1"/>
</dbReference>
<dbReference type="InterPro" id="IPR015943">
    <property type="entry name" value="WD40/YVTN_repeat-like_dom_sf"/>
</dbReference>
<sequence length="383" mass="42224">MDTKNPKEELFQNFLYDYLKKKGLSNTAEIFKNEAHVTGHFPPEFDKQPHGLLHDFWSLYNDSKSRQQMPGPSSRTLAGVLDSLRKTTPQIILEGHSIQELACISSGQSLLSCDLSSDGKIVASGGIGKKPFICYLETGLSVTALESHLDTIFEVRFQPGSTVFATSSADKTVKLWDANSPERSFCNVVGHNGTVRSLDFHPLGGVLCTSDTCDVIKVWDLHKNVLVNEFKAGSLVRFQPGSGKLLAVANRNVITIIDTPTMVVIDQLQGHVKDINSICLDVTGNMIASVSEDEVRVWSDRRCIFEYQSNGKRFQSVIFHPRYPNVLVVAGFQCLELLILETEKRRNKGGASDVLITGLAATTARSEFNIASASSDSVVKIWK</sequence>
<dbReference type="PROSITE" id="PS50082">
    <property type="entry name" value="WD_REPEATS_2"/>
    <property type="match status" value="3"/>
</dbReference>
<dbReference type="Pfam" id="PF00400">
    <property type="entry name" value="WD40"/>
    <property type="match status" value="3"/>
</dbReference>
<feature type="repeat" description="WD" evidence="1">
    <location>
        <begin position="370"/>
        <end position="383"/>
    </location>
</feature>
<proteinExistence type="predicted"/>
<accession>A0A072UNT6</accession>
<dbReference type="Proteomes" id="UP000002051">
    <property type="component" value="Chromosome 4"/>
</dbReference>
<evidence type="ECO:0000256" key="1">
    <source>
        <dbReference type="PROSITE-ProRule" id="PRU00221"/>
    </source>
</evidence>
<dbReference type="SMART" id="SM00320">
    <property type="entry name" value="WD40"/>
    <property type="match status" value="6"/>
</dbReference>
<name>A0A072UNT6_MEDTR</name>
<reference evidence="2 4" key="2">
    <citation type="journal article" date="2014" name="BMC Genomics">
        <title>An improved genome release (version Mt4.0) for the model legume Medicago truncatula.</title>
        <authorList>
            <person name="Tang H."/>
            <person name="Krishnakumar V."/>
            <person name="Bidwell S."/>
            <person name="Rosen B."/>
            <person name="Chan A."/>
            <person name="Zhou S."/>
            <person name="Gentzbittel L."/>
            <person name="Childs K.L."/>
            <person name="Yandell M."/>
            <person name="Gundlach H."/>
            <person name="Mayer K.F."/>
            <person name="Schwartz D.C."/>
            <person name="Town C.D."/>
        </authorList>
    </citation>
    <scope>GENOME REANNOTATION</scope>
    <source>
        <strain evidence="2">A17</strain>
        <strain evidence="3 4">cv. Jemalong A17</strain>
    </source>
</reference>
<dbReference type="EnsemblPlants" id="KEH31041">
    <property type="protein sequence ID" value="KEH31041"/>
    <property type="gene ID" value="MTR_4g088640"/>
</dbReference>
<keyword evidence="1" id="KW-0853">WD repeat</keyword>
<dbReference type="Pfam" id="PF08513">
    <property type="entry name" value="LisH"/>
    <property type="match status" value="1"/>
</dbReference>
<feature type="repeat" description="WD" evidence="1">
    <location>
        <begin position="145"/>
        <end position="186"/>
    </location>
</feature>